<comment type="function">
    <text evidence="2">Catalyzes the isomerization between 2-isopropylmalate and 3-isopropylmalate, via the formation of 2-isopropylmaleate.</text>
</comment>
<evidence type="ECO:0000256" key="8">
    <source>
        <dbReference type="ARBA" id="ARBA00022430"/>
    </source>
</evidence>
<evidence type="ECO:0000256" key="1">
    <source>
        <dbReference type="ARBA" id="ARBA00000491"/>
    </source>
</evidence>
<evidence type="ECO:0000256" key="2">
    <source>
        <dbReference type="ARBA" id="ARBA00002695"/>
    </source>
</evidence>
<dbReference type="AlphaFoldDB" id="A0A346E142"/>
<dbReference type="NCBIfam" id="NF002458">
    <property type="entry name" value="PRK01641.1"/>
    <property type="match status" value="1"/>
</dbReference>
<dbReference type="CDD" id="cd01577">
    <property type="entry name" value="IPMI_Swivel"/>
    <property type="match status" value="1"/>
</dbReference>
<sequence>MEKFKTLISRCLPLDIDNIDTDQIIPARFLKISSILNIGKNFFRDWRYYKNGKPTNFILNNPKYTGEILITGKNFGCGSSREHAVWAIMDYGIKVIISNYFADIFKQNALNNGLLLIELKQDIVNYILKNILKAPNSNLKINLKEEYVEFKNKKQKFEINTYKKKCFLKGYDDIDFLMNLKHKISKFEKKLFY</sequence>
<evidence type="ECO:0000256" key="6">
    <source>
        <dbReference type="ARBA" id="ARBA00011998"/>
    </source>
</evidence>
<dbReference type="EC" id="4.2.1.33" evidence="6"/>
<dbReference type="GO" id="GO:0003861">
    <property type="term" value="F:3-isopropylmalate dehydratase activity"/>
    <property type="evidence" value="ECO:0007669"/>
    <property type="project" value="UniProtKB-EC"/>
</dbReference>
<evidence type="ECO:0000259" key="14">
    <source>
        <dbReference type="Pfam" id="PF00694"/>
    </source>
</evidence>
<dbReference type="GO" id="GO:0009098">
    <property type="term" value="P:L-leucine biosynthetic process"/>
    <property type="evidence" value="ECO:0007669"/>
    <property type="project" value="UniProtKB-UniPathway"/>
</dbReference>
<dbReference type="InterPro" id="IPR033940">
    <property type="entry name" value="IPMI_Swivel"/>
</dbReference>
<evidence type="ECO:0000256" key="7">
    <source>
        <dbReference type="ARBA" id="ARBA00017233"/>
    </source>
</evidence>
<keyword evidence="8" id="KW-0432">Leucine biosynthesis</keyword>
<dbReference type="EMBL" id="CP028359">
    <property type="protein sequence ID" value="AXN02697.1"/>
    <property type="molecule type" value="Genomic_DNA"/>
</dbReference>
<organism evidence="15 16">
    <name type="scientific">Candidatus Karelsulcia muelleri</name>
    <dbReference type="NCBI Taxonomy" id="336810"/>
    <lineage>
        <taxon>Bacteria</taxon>
        <taxon>Pseudomonadati</taxon>
        <taxon>Bacteroidota</taxon>
        <taxon>Flavobacteriia</taxon>
        <taxon>Flavobacteriales</taxon>
        <taxon>Candidatus Karelsulcia</taxon>
    </lineage>
</organism>
<dbReference type="NCBIfam" id="TIGR00171">
    <property type="entry name" value="leuD"/>
    <property type="match status" value="1"/>
</dbReference>
<dbReference type="GO" id="GO:0009316">
    <property type="term" value="C:3-isopropylmalate dehydratase complex"/>
    <property type="evidence" value="ECO:0007669"/>
    <property type="project" value="InterPro"/>
</dbReference>
<feature type="domain" description="Aconitase A/isopropylmalate dehydratase small subunit swivel" evidence="14">
    <location>
        <begin position="1"/>
        <end position="121"/>
    </location>
</feature>
<evidence type="ECO:0000313" key="15">
    <source>
        <dbReference type="EMBL" id="AXN02697.1"/>
    </source>
</evidence>
<dbReference type="Pfam" id="PF00694">
    <property type="entry name" value="Aconitase_C"/>
    <property type="match status" value="1"/>
</dbReference>
<dbReference type="PANTHER" id="PTHR43345:SF5">
    <property type="entry name" value="3-ISOPROPYLMALATE DEHYDRATASE SMALL SUBUNIT"/>
    <property type="match status" value="1"/>
</dbReference>
<evidence type="ECO:0000256" key="9">
    <source>
        <dbReference type="ARBA" id="ARBA00022605"/>
    </source>
</evidence>
<comment type="subunit">
    <text evidence="5">Heterodimer of LeuC and LeuD.</text>
</comment>
<evidence type="ECO:0000313" key="16">
    <source>
        <dbReference type="Proteomes" id="UP000257017"/>
    </source>
</evidence>
<dbReference type="FunFam" id="3.20.19.10:FF:000003">
    <property type="entry name" value="3-isopropylmalate dehydratase small subunit"/>
    <property type="match status" value="1"/>
</dbReference>
<dbReference type="InterPro" id="IPR004431">
    <property type="entry name" value="3-IsopropMal_deHydase_ssu"/>
</dbReference>
<dbReference type="SUPFAM" id="SSF52016">
    <property type="entry name" value="LeuD/IlvD-like"/>
    <property type="match status" value="1"/>
</dbReference>
<evidence type="ECO:0000256" key="4">
    <source>
        <dbReference type="ARBA" id="ARBA00009845"/>
    </source>
</evidence>
<evidence type="ECO:0000256" key="3">
    <source>
        <dbReference type="ARBA" id="ARBA00004729"/>
    </source>
</evidence>
<keyword evidence="10" id="KW-0456">Lyase</keyword>
<comment type="similarity">
    <text evidence="4">Belongs to the LeuD family. LeuD type 1 subfamily.</text>
</comment>
<comment type="catalytic activity">
    <reaction evidence="1">
        <text>(2R,3S)-3-isopropylmalate = (2S)-2-isopropylmalate</text>
        <dbReference type="Rhea" id="RHEA:32287"/>
        <dbReference type="ChEBI" id="CHEBI:1178"/>
        <dbReference type="ChEBI" id="CHEBI:35121"/>
        <dbReference type="EC" id="4.2.1.33"/>
    </reaction>
</comment>
<evidence type="ECO:0000256" key="5">
    <source>
        <dbReference type="ARBA" id="ARBA00011271"/>
    </source>
</evidence>
<protein>
    <recommendedName>
        <fullName evidence="7">3-isopropylmalate dehydratase small subunit</fullName>
        <ecNumber evidence="6">4.2.1.33</ecNumber>
    </recommendedName>
    <alternativeName>
        <fullName evidence="12">Alpha-IPM isomerase</fullName>
    </alternativeName>
    <alternativeName>
        <fullName evidence="13">Isopropylmalate isomerase</fullName>
    </alternativeName>
</protein>
<dbReference type="OrthoDB" id="9777465at2"/>
<dbReference type="InterPro" id="IPR015928">
    <property type="entry name" value="Aconitase/3IPM_dehydase_swvl"/>
</dbReference>
<dbReference type="RefSeq" id="WP_158380401.1">
    <property type="nucleotide sequence ID" value="NZ_CP028359.1"/>
</dbReference>
<proteinExistence type="inferred from homology"/>
<comment type="pathway">
    <text evidence="3">Amino-acid biosynthesis; L-leucine biosynthesis; L-leucine from 3-methyl-2-oxobutanoate: step 2/4.</text>
</comment>
<dbReference type="Gene3D" id="3.20.19.10">
    <property type="entry name" value="Aconitase, domain 4"/>
    <property type="match status" value="1"/>
</dbReference>
<dbReference type="InterPro" id="IPR000573">
    <property type="entry name" value="AconitaseA/IPMdHydase_ssu_swvl"/>
</dbReference>
<evidence type="ECO:0000256" key="10">
    <source>
        <dbReference type="ARBA" id="ARBA00023239"/>
    </source>
</evidence>
<name>A0A346E142_9FLAO</name>
<evidence type="ECO:0000256" key="11">
    <source>
        <dbReference type="ARBA" id="ARBA00023304"/>
    </source>
</evidence>
<accession>A0A346E142</accession>
<evidence type="ECO:0000256" key="12">
    <source>
        <dbReference type="ARBA" id="ARBA00031631"/>
    </source>
</evidence>
<gene>
    <name evidence="15" type="ORF">C9I73_164</name>
</gene>
<dbReference type="PANTHER" id="PTHR43345">
    <property type="entry name" value="3-ISOPROPYLMALATE DEHYDRATASE SMALL SUBUNIT 2-RELATED-RELATED"/>
    <property type="match status" value="1"/>
</dbReference>
<dbReference type="Proteomes" id="UP000257017">
    <property type="component" value="Chromosome"/>
</dbReference>
<reference evidence="15 16" key="1">
    <citation type="submission" date="2018-03" db="EMBL/GenBank/DDBJ databases">
        <title>A parallel universe: an anciently diverged bacterial symbiosis in a Hawaiian planthopper (Hemiptera: Cixiidae) reveals rearranged nutritional responsibilities.</title>
        <authorList>
            <person name="Bennett G."/>
            <person name="Mao M."/>
        </authorList>
    </citation>
    <scope>NUCLEOTIDE SEQUENCE [LARGE SCALE GENOMIC DNA]</scope>
    <source>
        <strain evidence="15 16">OLIH</strain>
    </source>
</reference>
<keyword evidence="11" id="KW-0100">Branched-chain amino acid biosynthesis</keyword>
<dbReference type="InterPro" id="IPR050075">
    <property type="entry name" value="LeuD"/>
</dbReference>
<evidence type="ECO:0000256" key="13">
    <source>
        <dbReference type="ARBA" id="ARBA00033368"/>
    </source>
</evidence>
<keyword evidence="9" id="KW-0028">Amino-acid biosynthesis</keyword>
<dbReference type="UniPathway" id="UPA00048">
    <property type="reaction ID" value="UER00071"/>
</dbReference>